<name>A0A6G0XSN4_APHCR</name>
<organism evidence="1 2">
    <name type="scientific">Aphis craccivora</name>
    <name type="common">Cowpea aphid</name>
    <dbReference type="NCBI Taxonomy" id="307492"/>
    <lineage>
        <taxon>Eukaryota</taxon>
        <taxon>Metazoa</taxon>
        <taxon>Ecdysozoa</taxon>
        <taxon>Arthropoda</taxon>
        <taxon>Hexapoda</taxon>
        <taxon>Insecta</taxon>
        <taxon>Pterygota</taxon>
        <taxon>Neoptera</taxon>
        <taxon>Paraneoptera</taxon>
        <taxon>Hemiptera</taxon>
        <taxon>Sternorrhyncha</taxon>
        <taxon>Aphidomorpha</taxon>
        <taxon>Aphidoidea</taxon>
        <taxon>Aphididae</taxon>
        <taxon>Aphidini</taxon>
        <taxon>Aphis</taxon>
        <taxon>Aphis</taxon>
    </lineage>
</organism>
<dbReference type="AlphaFoldDB" id="A0A6G0XSN4"/>
<dbReference type="EMBL" id="VUJU01007577">
    <property type="protein sequence ID" value="KAF0743532.1"/>
    <property type="molecule type" value="Genomic_DNA"/>
</dbReference>
<proteinExistence type="predicted"/>
<gene>
    <name evidence="1" type="ORF">FWK35_00017390</name>
</gene>
<keyword evidence="2" id="KW-1185">Reference proteome</keyword>
<accession>A0A6G0XSN4</accession>
<evidence type="ECO:0000313" key="2">
    <source>
        <dbReference type="Proteomes" id="UP000478052"/>
    </source>
</evidence>
<protein>
    <submittedName>
        <fullName evidence="1">HTH CENPB-type domain-containing protein</fullName>
    </submittedName>
</protein>
<sequence length="145" mass="16393">MCKINLILGLSVKQLTKNDKYDAIDPAIKDSLRPIQTVFTTAEANELVSYLQLMESTGIGIGFSIVDYRKLAYQLAIKNNKKHNFCNIKQEAAYDRYKGFMSRHSELSLRKPEATSAAHVIGFNKPVVMQFFNLLGELGQIQIYS</sequence>
<dbReference type="Proteomes" id="UP000478052">
    <property type="component" value="Unassembled WGS sequence"/>
</dbReference>
<reference evidence="1 2" key="1">
    <citation type="submission" date="2019-08" db="EMBL/GenBank/DDBJ databases">
        <title>Whole genome of Aphis craccivora.</title>
        <authorList>
            <person name="Voronova N.V."/>
            <person name="Shulinski R.S."/>
            <person name="Bandarenka Y.V."/>
            <person name="Zhorov D.G."/>
            <person name="Warner D."/>
        </authorList>
    </citation>
    <scope>NUCLEOTIDE SEQUENCE [LARGE SCALE GENOMIC DNA]</scope>
    <source>
        <strain evidence="1">180601</strain>
        <tissue evidence="1">Whole Body</tissue>
    </source>
</reference>
<dbReference type="OrthoDB" id="8191755at2759"/>
<comment type="caution">
    <text evidence="1">The sequence shown here is derived from an EMBL/GenBank/DDBJ whole genome shotgun (WGS) entry which is preliminary data.</text>
</comment>
<evidence type="ECO:0000313" key="1">
    <source>
        <dbReference type="EMBL" id="KAF0743532.1"/>
    </source>
</evidence>